<organism evidence="1 2">
    <name type="scientific">Megamonas funiformis</name>
    <dbReference type="NCBI Taxonomy" id="437897"/>
    <lineage>
        <taxon>Bacteria</taxon>
        <taxon>Bacillati</taxon>
        <taxon>Bacillota</taxon>
        <taxon>Negativicutes</taxon>
        <taxon>Selenomonadales</taxon>
        <taxon>Selenomonadaceae</taxon>
        <taxon>Megamonas</taxon>
    </lineage>
</organism>
<proteinExistence type="predicted"/>
<gene>
    <name evidence="1" type="ORF">LIY65_11800</name>
</gene>
<name>A0AAW4UEL0_9FIRM</name>
<dbReference type="Proteomes" id="UP001198190">
    <property type="component" value="Unassembled WGS sequence"/>
</dbReference>
<comment type="caution">
    <text evidence="1">The sequence shown here is derived from an EMBL/GenBank/DDBJ whole genome shotgun (WGS) entry which is preliminary data.</text>
</comment>
<accession>A0AAW4UEL0</accession>
<reference evidence="1" key="1">
    <citation type="submission" date="2021-10" db="EMBL/GenBank/DDBJ databases">
        <title>Collection of gut derived symbiotic bacterial strains cultured from healthy donors.</title>
        <authorList>
            <person name="Lin H."/>
            <person name="Littmann E."/>
            <person name="Claire K."/>
            <person name="Pamer E."/>
        </authorList>
    </citation>
    <scope>NUCLEOTIDE SEQUENCE</scope>
    <source>
        <strain evidence="1">MSK.7.16</strain>
    </source>
</reference>
<dbReference type="EMBL" id="JAJCGD010000051">
    <property type="protein sequence ID" value="MCB6829373.1"/>
    <property type="molecule type" value="Genomic_DNA"/>
</dbReference>
<evidence type="ECO:0000313" key="2">
    <source>
        <dbReference type="Proteomes" id="UP001198190"/>
    </source>
</evidence>
<protein>
    <submittedName>
        <fullName evidence="1">Uncharacterized protein</fullName>
    </submittedName>
</protein>
<dbReference type="RefSeq" id="WP_227153388.1">
    <property type="nucleotide sequence ID" value="NZ_JAJCGD010000051.1"/>
</dbReference>
<dbReference type="AlphaFoldDB" id="A0AAW4UEL0"/>
<sequence length="53" mass="6209">MTILNNKHKENVLKRLLTKFLLLSKEDQYYILGRIEAKTENIKKTLSFNAKSA</sequence>
<evidence type="ECO:0000313" key="1">
    <source>
        <dbReference type="EMBL" id="MCB6829373.1"/>
    </source>
</evidence>